<dbReference type="PANTHER" id="PTHR13522:SF3">
    <property type="entry name" value="U6 SNRNA PHOSPHODIESTERASE 1"/>
    <property type="match status" value="1"/>
</dbReference>
<reference evidence="8" key="1">
    <citation type="journal article" date="2022" name="G3 (Bethesda)">
        <title>High quality genome of the basidiomycete yeast Dioszegia hungarica PDD-24b-2 isolated from cloud water.</title>
        <authorList>
            <person name="Jarrige D."/>
            <person name="Haridas S."/>
            <person name="Bleykasten-Grosshans C."/>
            <person name="Joly M."/>
            <person name="Nadalig T."/>
            <person name="Sancelme M."/>
            <person name="Vuilleumier S."/>
            <person name="Grigoriev I.V."/>
            <person name="Amato P."/>
            <person name="Bringel F."/>
        </authorList>
    </citation>
    <scope>NUCLEOTIDE SEQUENCE</scope>
    <source>
        <strain evidence="8">PDD-24b-2</strain>
    </source>
</reference>
<dbReference type="PANTHER" id="PTHR13522">
    <property type="entry name" value="U6 SNRNA PHOSPHODIESTERASE 1"/>
    <property type="match status" value="1"/>
</dbReference>
<feature type="compositionally biased region" description="Low complexity" evidence="7">
    <location>
        <begin position="1"/>
        <end position="18"/>
    </location>
</feature>
<evidence type="ECO:0000256" key="7">
    <source>
        <dbReference type="SAM" id="MobiDB-lite"/>
    </source>
</evidence>
<evidence type="ECO:0000256" key="4">
    <source>
        <dbReference type="ARBA" id="ARBA00023242"/>
    </source>
</evidence>
<evidence type="ECO:0000256" key="5">
    <source>
        <dbReference type="ARBA" id="ARBA00029543"/>
    </source>
</evidence>
<dbReference type="GO" id="GO:0005634">
    <property type="term" value="C:nucleus"/>
    <property type="evidence" value="ECO:0007669"/>
    <property type="project" value="TreeGrafter"/>
</dbReference>
<keyword evidence="2" id="KW-0378">Hydrolase</keyword>
<keyword evidence="3" id="KW-0456">Lyase</keyword>
<keyword evidence="1" id="KW-0540">Nuclease</keyword>
<evidence type="ECO:0000256" key="2">
    <source>
        <dbReference type="ARBA" id="ARBA00022801"/>
    </source>
</evidence>
<keyword evidence="9" id="KW-1185">Reference proteome</keyword>
<evidence type="ECO:0000256" key="6">
    <source>
        <dbReference type="ARBA" id="ARBA00030030"/>
    </source>
</evidence>
<dbReference type="Proteomes" id="UP001164286">
    <property type="component" value="Unassembled WGS sequence"/>
</dbReference>
<dbReference type="GO" id="GO:0034477">
    <property type="term" value="P:U6 snRNA 3'-end processing"/>
    <property type="evidence" value="ECO:0007669"/>
    <property type="project" value="InterPro"/>
</dbReference>
<dbReference type="AlphaFoldDB" id="A0AA38LR36"/>
<dbReference type="Pfam" id="PF09749">
    <property type="entry name" value="HVSL"/>
    <property type="match status" value="1"/>
</dbReference>
<proteinExistence type="predicted"/>
<feature type="region of interest" description="Disordered" evidence="7">
    <location>
        <begin position="268"/>
        <end position="310"/>
    </location>
</feature>
<evidence type="ECO:0000256" key="1">
    <source>
        <dbReference type="ARBA" id="ARBA00022722"/>
    </source>
</evidence>
<dbReference type="InterPro" id="IPR027521">
    <property type="entry name" value="Usb1"/>
</dbReference>
<accession>A0AA38LR36</accession>
<protein>
    <recommendedName>
        <fullName evidence="5">U6 snRNA phosphodiesterase 1</fullName>
    </recommendedName>
    <alternativeName>
        <fullName evidence="6">3'-5' RNA exonuclease USB1</fullName>
    </alternativeName>
</protein>
<dbReference type="GO" id="GO:0016829">
    <property type="term" value="F:lyase activity"/>
    <property type="evidence" value="ECO:0007669"/>
    <property type="project" value="UniProtKB-KW"/>
</dbReference>
<comment type="caution">
    <text evidence="8">The sequence shown here is derived from an EMBL/GenBank/DDBJ whole genome shotgun (WGS) entry which is preliminary data.</text>
</comment>
<sequence>MPLVSYDSSSSDEAGPSSKPRTASPGTEIAVPPTNKRKRGLPKLPSTFDTNNPRDDPTQHQGRTRSRPFVQGEYNAHVYISLPLPHGLRRVIGEITSLAQELCPGHAIHSLISTSTAGIEPASATAALVPSAEQQPRPPISADRKDFPLHVSLTHPLPLRQSQLISFRDDLRTALRRSAGAITGTRGLRLSIAGEVVGFVNGRKTGGEGKGGRAFLAVRVTAGSKELERLLDQAIHPILSKLHLPLYHTNPQFHASFAWTLIDPVSAHPASDSPDFPPSTSGAGPDADVSLDDAELSPSTSEASTGETPFSPEVLAQLSEKFGKAILAAQPQGGWEVDHLELKLGKEVHLLPLR</sequence>
<feature type="region of interest" description="Disordered" evidence="7">
    <location>
        <begin position="1"/>
        <end position="70"/>
    </location>
</feature>
<organism evidence="8 9">
    <name type="scientific">Dioszegia hungarica</name>
    <dbReference type="NCBI Taxonomy" id="4972"/>
    <lineage>
        <taxon>Eukaryota</taxon>
        <taxon>Fungi</taxon>
        <taxon>Dikarya</taxon>
        <taxon>Basidiomycota</taxon>
        <taxon>Agaricomycotina</taxon>
        <taxon>Tremellomycetes</taxon>
        <taxon>Tremellales</taxon>
        <taxon>Bulleribasidiaceae</taxon>
        <taxon>Dioszegia</taxon>
    </lineage>
</organism>
<dbReference type="Gene3D" id="3.90.1140.10">
    <property type="entry name" value="Cyclic phosphodiesterase"/>
    <property type="match status" value="1"/>
</dbReference>
<evidence type="ECO:0000313" key="8">
    <source>
        <dbReference type="EMBL" id="KAI9632535.1"/>
    </source>
</evidence>
<feature type="compositionally biased region" description="Polar residues" evidence="7">
    <location>
        <begin position="297"/>
        <end position="308"/>
    </location>
</feature>
<dbReference type="RefSeq" id="XP_052942312.1">
    <property type="nucleotide sequence ID" value="XM_053091296.1"/>
</dbReference>
<dbReference type="GO" id="GO:0000175">
    <property type="term" value="F:3'-5'-RNA exonuclease activity"/>
    <property type="evidence" value="ECO:0007669"/>
    <property type="project" value="TreeGrafter"/>
</dbReference>
<gene>
    <name evidence="8" type="ORF">MKK02DRAFT_40839</name>
</gene>
<evidence type="ECO:0000313" key="9">
    <source>
        <dbReference type="Proteomes" id="UP001164286"/>
    </source>
</evidence>
<dbReference type="EMBL" id="JAKWFO010000014">
    <property type="protein sequence ID" value="KAI9632535.1"/>
    <property type="molecule type" value="Genomic_DNA"/>
</dbReference>
<evidence type="ECO:0000256" key="3">
    <source>
        <dbReference type="ARBA" id="ARBA00023239"/>
    </source>
</evidence>
<name>A0AA38LR36_9TREE</name>
<dbReference type="GeneID" id="77730501"/>
<keyword evidence="4" id="KW-0539">Nucleus</keyword>